<keyword evidence="5" id="KW-1185">Reference proteome</keyword>
<dbReference type="InterPro" id="IPR042376">
    <property type="entry name" value="MED26"/>
</dbReference>
<dbReference type="AlphaFoldDB" id="A0ABD2LVF9"/>
<feature type="region of interest" description="Disordered" evidence="1">
    <location>
        <begin position="766"/>
        <end position="851"/>
    </location>
</feature>
<feature type="region of interest" description="Disordered" evidence="1">
    <location>
        <begin position="55"/>
        <end position="86"/>
    </location>
</feature>
<reference evidence="4 5" key="1">
    <citation type="submission" date="2024-10" db="EMBL/GenBank/DDBJ databases">
        <authorList>
            <person name="Kim D."/>
        </authorList>
    </citation>
    <scope>NUCLEOTIDE SEQUENCE [LARGE SCALE GENOMIC DNA]</scope>
    <source>
        <strain evidence="4">BH-2024</strain>
    </source>
</reference>
<dbReference type="PANTHER" id="PTHR15201:SF1">
    <property type="entry name" value="MEDIATOR OF RNA POLYMERASE II TRANSCRIPTION SUBUNIT 26"/>
    <property type="match status" value="1"/>
</dbReference>
<feature type="compositionally biased region" description="Low complexity" evidence="1">
    <location>
        <begin position="608"/>
        <end position="617"/>
    </location>
</feature>
<proteinExistence type="predicted"/>
<evidence type="ECO:0000256" key="1">
    <source>
        <dbReference type="SAM" id="MobiDB-lite"/>
    </source>
</evidence>
<feature type="compositionally biased region" description="Low complexity" evidence="1">
    <location>
        <begin position="346"/>
        <end position="355"/>
    </location>
</feature>
<feature type="compositionally biased region" description="Polar residues" evidence="1">
    <location>
        <begin position="55"/>
        <end position="74"/>
    </location>
</feature>
<dbReference type="InterPro" id="IPR035441">
    <property type="entry name" value="TFIIS/LEDGF_dom_sf"/>
</dbReference>
<feature type="region of interest" description="Disordered" evidence="1">
    <location>
        <begin position="698"/>
        <end position="720"/>
    </location>
</feature>
<feature type="domain" description="TFIIS N-terminal" evidence="3">
    <location>
        <begin position="227"/>
        <end position="275"/>
    </location>
</feature>
<gene>
    <name evidence="4" type="ORF">niasHT_000181</name>
</gene>
<dbReference type="Proteomes" id="UP001620626">
    <property type="component" value="Unassembled WGS sequence"/>
</dbReference>
<feature type="region of interest" description="Disordered" evidence="1">
    <location>
        <begin position="280"/>
        <end position="395"/>
    </location>
</feature>
<name>A0ABD2LVF9_9BILA</name>
<feature type="signal peptide" evidence="2">
    <location>
        <begin position="1"/>
        <end position="23"/>
    </location>
</feature>
<feature type="compositionally biased region" description="Polar residues" evidence="1">
    <location>
        <begin position="281"/>
        <end position="296"/>
    </location>
</feature>
<comment type="caution">
    <text evidence="4">The sequence shown here is derived from an EMBL/GenBank/DDBJ whole genome shotgun (WGS) entry which is preliminary data.</text>
</comment>
<feature type="compositionally biased region" description="Polar residues" evidence="1">
    <location>
        <begin position="477"/>
        <end position="490"/>
    </location>
</feature>
<feature type="chain" id="PRO_5044759123" description="TFIIS N-terminal domain-containing protein" evidence="2">
    <location>
        <begin position="24"/>
        <end position="851"/>
    </location>
</feature>
<dbReference type="SUPFAM" id="SSF47676">
    <property type="entry name" value="Conserved domain common to transcription factors TFIIS, elongin A, CRSP70"/>
    <property type="match status" value="1"/>
</dbReference>
<evidence type="ECO:0000259" key="3">
    <source>
        <dbReference type="Pfam" id="PF08711"/>
    </source>
</evidence>
<feature type="compositionally biased region" description="Polar residues" evidence="1">
    <location>
        <begin position="321"/>
        <end position="333"/>
    </location>
</feature>
<feature type="compositionally biased region" description="Acidic residues" evidence="1">
    <location>
        <begin position="775"/>
        <end position="796"/>
    </location>
</feature>
<feature type="region of interest" description="Disordered" evidence="1">
    <location>
        <begin position="572"/>
        <end position="682"/>
    </location>
</feature>
<sequence>MVSSDSNLSVSIIILLHSTDSSAVVEEERAPPPAALRQPSSWIFKQWKVESTAQTTTLSSSDVGGGNRNSNSEHSSADNTKRAKKAAKVVVNKRREVKEFVLVGGGGDVKEAEVAAGTVTLPEGAAGVGRVDDPRRENSNRMVAACVATPSATVTATAATFFNHNQTGFAGTLGGGGGSKKGMEANNNPPKASKGVTMTTAEVDQLRQQLQSVVENGDLTASNVCVEQLESAVLSKDTLEATRIGRFVNDVRKQTAQQWPDFSKRCRALIKQWQKVAEYRPSSSCEGSSNGGTPQLVSPALKRGLTPRAGAVTTPGKRTTPHQQQQQRVTSTGLCPPDSRQHTGRSSSTLASSVSPVENGVPTASGSYAPLPSTVKKESPRQLTATVQQQHSMHKSASVGASLSCLGGSSAAKRTVPMLNGIAEDGGAVSGGAHLASSASYADVTKGVGAVQPSLTAPSAPLASNPPLTLKLKRSASGVQRLTSSLSPPSDNGIGAASTSSSAPLVAQQPLQQLSVLAARQQNVQSTAQLAAQLSMALPQNIGIDLSNRTQQQQQQTVGSAAQKVVVMKISSEPIPTSADGGVKRRHQKRKGGRASEERTDATLVKQMKGTDTGETGTMKEEKEEQLYQREGKTEAKEEDKLKTAPAEAEKKTEKTGKEGKRGRKKKRDKQQREEGGGTKFNWFAEFPFDYAATSISEDQSAPAATDGGIPAKAKSLPEETRKFITDPSFINLGPGAADDDEVHERLAEHGCERKVARRAERIAYLFGGAPPPAQDEDEEDEEVANEEVEDEEEEEDHRPRRARSAGRREGDGNDEEDEGGRGRRRRGSYLGDQRPRRKRNEKKDESSKVE</sequence>
<feature type="compositionally biased region" description="Basic residues" evidence="1">
    <location>
        <begin position="661"/>
        <end position="670"/>
    </location>
</feature>
<dbReference type="EMBL" id="JBICBT010000253">
    <property type="protein sequence ID" value="KAL3119237.1"/>
    <property type="molecule type" value="Genomic_DNA"/>
</dbReference>
<evidence type="ECO:0000313" key="4">
    <source>
        <dbReference type="EMBL" id="KAL3119237.1"/>
    </source>
</evidence>
<feature type="compositionally biased region" description="Basic and acidic residues" evidence="1">
    <location>
        <begin position="842"/>
        <end position="851"/>
    </location>
</feature>
<organism evidence="4 5">
    <name type="scientific">Heterodera trifolii</name>
    <dbReference type="NCBI Taxonomy" id="157864"/>
    <lineage>
        <taxon>Eukaryota</taxon>
        <taxon>Metazoa</taxon>
        <taxon>Ecdysozoa</taxon>
        <taxon>Nematoda</taxon>
        <taxon>Chromadorea</taxon>
        <taxon>Rhabditida</taxon>
        <taxon>Tylenchina</taxon>
        <taxon>Tylenchomorpha</taxon>
        <taxon>Tylenchoidea</taxon>
        <taxon>Heteroderidae</taxon>
        <taxon>Heteroderinae</taxon>
        <taxon>Heterodera</taxon>
    </lineage>
</organism>
<feature type="region of interest" description="Disordered" evidence="1">
    <location>
        <begin position="474"/>
        <end position="501"/>
    </location>
</feature>
<accession>A0ABD2LVF9</accession>
<feature type="compositionally biased region" description="Basic and acidic residues" evidence="1">
    <location>
        <begin position="618"/>
        <end position="660"/>
    </location>
</feature>
<evidence type="ECO:0000256" key="2">
    <source>
        <dbReference type="SAM" id="SignalP"/>
    </source>
</evidence>
<dbReference type="Pfam" id="PF08711">
    <property type="entry name" value="Med26"/>
    <property type="match status" value="1"/>
</dbReference>
<evidence type="ECO:0000313" key="5">
    <source>
        <dbReference type="Proteomes" id="UP001620626"/>
    </source>
</evidence>
<dbReference type="PANTHER" id="PTHR15201">
    <property type="entry name" value="CRSP70"/>
    <property type="match status" value="1"/>
</dbReference>
<protein>
    <recommendedName>
        <fullName evidence="3">TFIIS N-terminal domain-containing protein</fullName>
    </recommendedName>
</protein>
<dbReference type="Gene3D" id="1.20.930.10">
    <property type="entry name" value="Conserved domain common to transcription factors TFIIS, elongin A, CRSP70"/>
    <property type="match status" value="1"/>
</dbReference>
<feature type="compositionally biased region" description="Basic residues" evidence="1">
    <location>
        <begin position="584"/>
        <end position="593"/>
    </location>
</feature>
<keyword evidence="2" id="KW-0732">Signal</keyword>
<dbReference type="InterPro" id="IPR017923">
    <property type="entry name" value="TFIIS_N"/>
</dbReference>
<feature type="compositionally biased region" description="Polar residues" evidence="1">
    <location>
        <begin position="381"/>
        <end position="391"/>
    </location>
</feature>